<dbReference type="RefSeq" id="WP_307409423.1">
    <property type="nucleotide sequence ID" value="NZ_JAUSUR010000005.1"/>
</dbReference>
<reference evidence="2 3" key="1">
    <citation type="submission" date="2023-07" db="EMBL/GenBank/DDBJ databases">
        <title>Genomic Encyclopedia of Type Strains, Phase IV (KMG-IV): sequencing the most valuable type-strain genomes for metagenomic binning, comparative biology and taxonomic classification.</title>
        <authorList>
            <person name="Goeker M."/>
        </authorList>
    </citation>
    <scope>NUCLEOTIDE SEQUENCE [LARGE SCALE GENOMIC DNA]</scope>
    <source>
        <strain evidence="2 3">DSM 16784</strain>
    </source>
</reference>
<dbReference type="Pfam" id="PF13391">
    <property type="entry name" value="HNH_2"/>
    <property type="match status" value="1"/>
</dbReference>
<dbReference type="InterPro" id="IPR003615">
    <property type="entry name" value="HNH_nuc"/>
</dbReference>
<proteinExistence type="predicted"/>
<protein>
    <recommendedName>
        <fullName evidence="1">HNH nuclease domain-containing protein</fullName>
    </recommendedName>
</protein>
<evidence type="ECO:0000259" key="1">
    <source>
        <dbReference type="Pfam" id="PF13391"/>
    </source>
</evidence>
<evidence type="ECO:0000313" key="3">
    <source>
        <dbReference type="Proteomes" id="UP001230220"/>
    </source>
</evidence>
<organism evidence="2 3">
    <name type="scientific">Breznakia pachnodae</name>
    <dbReference type="NCBI Taxonomy" id="265178"/>
    <lineage>
        <taxon>Bacteria</taxon>
        <taxon>Bacillati</taxon>
        <taxon>Bacillota</taxon>
        <taxon>Erysipelotrichia</taxon>
        <taxon>Erysipelotrichales</taxon>
        <taxon>Erysipelotrichaceae</taxon>
        <taxon>Breznakia</taxon>
    </lineage>
</organism>
<dbReference type="Proteomes" id="UP001230220">
    <property type="component" value="Unassembled WGS sequence"/>
</dbReference>
<accession>A0ABU0E5E8</accession>
<sequence length="445" mass="52343">MDINRNEFYSQFKKTFDNDEKLKIKYRLGKKQVSYFDVHFKEKNLPSLMHFCIRYYPDQHNCICEIYIGKDRDDEEYNRKGRKIYNQIISKKYLLEKLVPLKLEYKEILAGKENSAKKIWCKVKFGDDINSTINTLIEVMEKLYEGVSLAMEGFGLTTIHNREEWIISASPQKYDVINSFNDLVIIDWTKTNATKNIKEGDIVYIYVSVPKSKIMIKTICVETNSQLPLIDDNKYYTNNEIEVGDKEYFHLKHIKTIDDDKLSLSSLKTDGLLKMHVQGSLKKSSKNKTDLFNYLNDCFNDTEEVCSKIYIEEAIRGVPEKYKETIIKARVCQNYYRNTLIDKYKCKCALCNINKKELLIASHIKPYAESDESEFLDKNNGLLLCANHDRLFDNFLISFNENGKIIISSNIDKSLYSDLNICTEMEIELNNEMKRYLEYHRKKLL</sequence>
<feature type="domain" description="HNH nuclease" evidence="1">
    <location>
        <begin position="348"/>
        <end position="400"/>
    </location>
</feature>
<dbReference type="EMBL" id="JAUSUR010000005">
    <property type="protein sequence ID" value="MDQ0362110.1"/>
    <property type="molecule type" value="Genomic_DNA"/>
</dbReference>
<evidence type="ECO:0000313" key="2">
    <source>
        <dbReference type="EMBL" id="MDQ0362110.1"/>
    </source>
</evidence>
<gene>
    <name evidence="2" type="ORF">J2S15_002863</name>
</gene>
<comment type="caution">
    <text evidence="2">The sequence shown here is derived from an EMBL/GenBank/DDBJ whole genome shotgun (WGS) entry which is preliminary data.</text>
</comment>
<keyword evidence="3" id="KW-1185">Reference proteome</keyword>
<name>A0ABU0E5E8_9FIRM</name>